<evidence type="ECO:0000313" key="2">
    <source>
        <dbReference type="EMBL" id="KAJ7626222.1"/>
    </source>
</evidence>
<comment type="caution">
    <text evidence="2">The sequence shown here is derived from an EMBL/GenBank/DDBJ whole genome shotgun (WGS) entry which is preliminary data.</text>
</comment>
<proteinExistence type="predicted"/>
<organism evidence="2 3">
    <name type="scientific">Mycena rosella</name>
    <name type="common">Pink bonnet</name>
    <name type="synonym">Agaricus rosellus</name>
    <dbReference type="NCBI Taxonomy" id="1033263"/>
    <lineage>
        <taxon>Eukaryota</taxon>
        <taxon>Fungi</taxon>
        <taxon>Dikarya</taxon>
        <taxon>Basidiomycota</taxon>
        <taxon>Agaricomycotina</taxon>
        <taxon>Agaricomycetes</taxon>
        <taxon>Agaricomycetidae</taxon>
        <taxon>Agaricales</taxon>
        <taxon>Marasmiineae</taxon>
        <taxon>Mycenaceae</taxon>
        <taxon>Mycena</taxon>
    </lineage>
</organism>
<name>A0AAD7BNV2_MYCRO</name>
<evidence type="ECO:0000256" key="1">
    <source>
        <dbReference type="SAM" id="MobiDB-lite"/>
    </source>
</evidence>
<accession>A0AAD7BNV2</accession>
<keyword evidence="3" id="KW-1185">Reference proteome</keyword>
<feature type="region of interest" description="Disordered" evidence="1">
    <location>
        <begin position="1"/>
        <end position="21"/>
    </location>
</feature>
<reference evidence="2" key="1">
    <citation type="submission" date="2023-03" db="EMBL/GenBank/DDBJ databases">
        <title>Massive genome expansion in bonnet fungi (Mycena s.s.) driven by repeated elements and novel gene families across ecological guilds.</title>
        <authorList>
            <consortium name="Lawrence Berkeley National Laboratory"/>
            <person name="Harder C.B."/>
            <person name="Miyauchi S."/>
            <person name="Viragh M."/>
            <person name="Kuo A."/>
            <person name="Thoen E."/>
            <person name="Andreopoulos B."/>
            <person name="Lu D."/>
            <person name="Skrede I."/>
            <person name="Drula E."/>
            <person name="Henrissat B."/>
            <person name="Morin E."/>
            <person name="Kohler A."/>
            <person name="Barry K."/>
            <person name="LaButti K."/>
            <person name="Morin E."/>
            <person name="Salamov A."/>
            <person name="Lipzen A."/>
            <person name="Mereny Z."/>
            <person name="Hegedus B."/>
            <person name="Baldrian P."/>
            <person name="Stursova M."/>
            <person name="Weitz H."/>
            <person name="Taylor A."/>
            <person name="Grigoriev I.V."/>
            <person name="Nagy L.G."/>
            <person name="Martin F."/>
            <person name="Kauserud H."/>
        </authorList>
    </citation>
    <scope>NUCLEOTIDE SEQUENCE</scope>
    <source>
        <strain evidence="2">CBHHK067</strain>
    </source>
</reference>
<feature type="compositionally biased region" description="Pro residues" evidence="1">
    <location>
        <begin position="99"/>
        <end position="112"/>
    </location>
</feature>
<feature type="region of interest" description="Disordered" evidence="1">
    <location>
        <begin position="99"/>
        <end position="153"/>
    </location>
</feature>
<evidence type="ECO:0000313" key="3">
    <source>
        <dbReference type="Proteomes" id="UP001221757"/>
    </source>
</evidence>
<dbReference type="Proteomes" id="UP001221757">
    <property type="component" value="Unassembled WGS sequence"/>
</dbReference>
<dbReference type="EMBL" id="JARKIE010000590">
    <property type="protein sequence ID" value="KAJ7626222.1"/>
    <property type="molecule type" value="Genomic_DNA"/>
</dbReference>
<sequence>MKESFDPRVFGSAAPSPRRSENFNNFNFNFAFPFRDQPYHLPPLEPYHLPPLEPSTLSQFIPLTVPDRRIDRPVFSGPSGAQFTTPPLSLWSSFPHLPSFPAPSPPPHPSNPNPIAAHLDQLPASGSGKRKSRDDDPGDDIAIDVRRPRKMPKRADLWSYGSEDFTTRKRFEIKGEMGISSYVWNCR</sequence>
<protein>
    <submittedName>
        <fullName evidence="2">Uncharacterized protein</fullName>
    </submittedName>
</protein>
<gene>
    <name evidence="2" type="ORF">B0H17DRAFT_1188076</name>
</gene>
<dbReference type="AlphaFoldDB" id="A0AAD7BNV2"/>